<proteinExistence type="predicted"/>
<keyword evidence="3" id="KW-0804">Transcription</keyword>
<name>A0ABP7LC79_9ACTN</name>
<evidence type="ECO:0000313" key="5">
    <source>
        <dbReference type="EMBL" id="GAA3896824.1"/>
    </source>
</evidence>
<comment type="caution">
    <text evidence="5">The sequence shown here is derived from an EMBL/GenBank/DDBJ whole genome shotgun (WGS) entry which is preliminary data.</text>
</comment>
<evidence type="ECO:0000256" key="3">
    <source>
        <dbReference type="ARBA" id="ARBA00023163"/>
    </source>
</evidence>
<dbReference type="Pfam" id="PF12833">
    <property type="entry name" value="HTH_18"/>
    <property type="match status" value="1"/>
</dbReference>
<dbReference type="PANTHER" id="PTHR46796:SF6">
    <property type="entry name" value="ARAC SUBFAMILY"/>
    <property type="match status" value="1"/>
</dbReference>
<dbReference type="Proteomes" id="UP001501000">
    <property type="component" value="Unassembled WGS sequence"/>
</dbReference>
<evidence type="ECO:0000256" key="1">
    <source>
        <dbReference type="ARBA" id="ARBA00023015"/>
    </source>
</evidence>
<dbReference type="EMBL" id="BAABAJ010000001">
    <property type="protein sequence ID" value="GAA3896824.1"/>
    <property type="molecule type" value="Genomic_DNA"/>
</dbReference>
<organism evidence="5 6">
    <name type="scientific">Streptomyces gulbargensis</name>
    <dbReference type="NCBI Taxonomy" id="364901"/>
    <lineage>
        <taxon>Bacteria</taxon>
        <taxon>Bacillati</taxon>
        <taxon>Actinomycetota</taxon>
        <taxon>Actinomycetes</taxon>
        <taxon>Kitasatosporales</taxon>
        <taxon>Streptomycetaceae</taxon>
        <taxon>Streptomyces</taxon>
    </lineage>
</organism>
<sequence>MDTVFDSDAHAPGERTQAWVEATAASVIPTRLTFPDEGTFGARLKTMDLGSARLTALSYAALRARRTPALIRRSDPEYYQVTLIEAGRHGFDQAGRRSLVTAGNLVLHDTSHPFEGMVPASSPRSESLMLQFPRKLLPLPERQATRLLAVPLEGAHGTGRLLAHFLRTMADEEVPYSAPDLVRLTGTAIDLVAAALAHHLEGDRDLPPDSRRRALFLQMSAYVQQFLAEPDLGPARLAAAHHISTRHLHRVFQQHGTTVAAFIRRHRLDRCRRDLADPALRAVPVHGIAARWGFPRPGAFTRLFRDATGLTPTEYRAARLPRATTDEARPGARR</sequence>
<dbReference type="PROSITE" id="PS01124">
    <property type="entry name" value="HTH_ARAC_FAMILY_2"/>
    <property type="match status" value="1"/>
</dbReference>
<dbReference type="Pfam" id="PF14525">
    <property type="entry name" value="AraC_binding_2"/>
    <property type="match status" value="1"/>
</dbReference>
<reference evidence="6" key="1">
    <citation type="journal article" date="2019" name="Int. J. Syst. Evol. Microbiol.">
        <title>The Global Catalogue of Microorganisms (GCM) 10K type strain sequencing project: providing services to taxonomists for standard genome sequencing and annotation.</title>
        <authorList>
            <consortium name="The Broad Institute Genomics Platform"/>
            <consortium name="The Broad Institute Genome Sequencing Center for Infectious Disease"/>
            <person name="Wu L."/>
            <person name="Ma J."/>
        </authorList>
    </citation>
    <scope>NUCLEOTIDE SEQUENCE [LARGE SCALE GENOMIC DNA]</scope>
    <source>
        <strain evidence="6">JCM 16956</strain>
    </source>
</reference>
<feature type="domain" description="HTH araC/xylS-type" evidence="4">
    <location>
        <begin position="217"/>
        <end position="318"/>
    </location>
</feature>
<evidence type="ECO:0000313" key="6">
    <source>
        <dbReference type="Proteomes" id="UP001501000"/>
    </source>
</evidence>
<dbReference type="SMART" id="SM00342">
    <property type="entry name" value="HTH_ARAC"/>
    <property type="match status" value="1"/>
</dbReference>
<dbReference type="InterPro" id="IPR050204">
    <property type="entry name" value="AraC_XylS_family_regulators"/>
</dbReference>
<dbReference type="InterPro" id="IPR009057">
    <property type="entry name" value="Homeodomain-like_sf"/>
</dbReference>
<evidence type="ECO:0000259" key="4">
    <source>
        <dbReference type="PROSITE" id="PS01124"/>
    </source>
</evidence>
<dbReference type="RefSeq" id="WP_345278059.1">
    <property type="nucleotide sequence ID" value="NZ_BAABAJ010000001.1"/>
</dbReference>
<accession>A0ABP7LC79</accession>
<dbReference type="PANTHER" id="PTHR46796">
    <property type="entry name" value="HTH-TYPE TRANSCRIPTIONAL ACTIVATOR RHAS-RELATED"/>
    <property type="match status" value="1"/>
</dbReference>
<protein>
    <submittedName>
        <fullName evidence="5">Helix-turn-helix domain-containing protein</fullName>
    </submittedName>
</protein>
<evidence type="ECO:0000256" key="2">
    <source>
        <dbReference type="ARBA" id="ARBA00023125"/>
    </source>
</evidence>
<dbReference type="InterPro" id="IPR035418">
    <property type="entry name" value="AraC-bd_2"/>
</dbReference>
<keyword evidence="1" id="KW-0805">Transcription regulation</keyword>
<dbReference type="InterPro" id="IPR018060">
    <property type="entry name" value="HTH_AraC"/>
</dbReference>
<dbReference type="Gene3D" id="1.10.10.60">
    <property type="entry name" value="Homeodomain-like"/>
    <property type="match status" value="1"/>
</dbReference>
<dbReference type="SUPFAM" id="SSF46689">
    <property type="entry name" value="Homeodomain-like"/>
    <property type="match status" value="1"/>
</dbReference>
<keyword evidence="2" id="KW-0238">DNA-binding</keyword>
<keyword evidence="6" id="KW-1185">Reference proteome</keyword>
<gene>
    <name evidence="5" type="ORF">GCM10022244_03800</name>
</gene>